<feature type="region of interest" description="Disordered" evidence="1">
    <location>
        <begin position="126"/>
        <end position="182"/>
    </location>
</feature>
<dbReference type="Proteomes" id="UP000265140">
    <property type="component" value="Chromosome 24"/>
</dbReference>
<organism evidence="2 3">
    <name type="scientific">Esox lucius</name>
    <name type="common">Northern pike</name>
    <dbReference type="NCBI Taxonomy" id="8010"/>
    <lineage>
        <taxon>Eukaryota</taxon>
        <taxon>Metazoa</taxon>
        <taxon>Chordata</taxon>
        <taxon>Craniata</taxon>
        <taxon>Vertebrata</taxon>
        <taxon>Euteleostomi</taxon>
        <taxon>Actinopterygii</taxon>
        <taxon>Neopterygii</taxon>
        <taxon>Teleostei</taxon>
        <taxon>Protacanthopterygii</taxon>
        <taxon>Esociformes</taxon>
        <taxon>Esocidae</taxon>
        <taxon>Esox</taxon>
    </lineage>
</organism>
<dbReference type="InParanoid" id="A0A6Q2Z1E8"/>
<dbReference type="GO" id="GO:0006355">
    <property type="term" value="P:regulation of DNA-templated transcription"/>
    <property type="evidence" value="ECO:0007669"/>
    <property type="project" value="InterPro"/>
</dbReference>
<reference evidence="2" key="3">
    <citation type="submission" date="2025-08" db="UniProtKB">
        <authorList>
            <consortium name="Ensembl"/>
        </authorList>
    </citation>
    <scope>IDENTIFICATION</scope>
</reference>
<dbReference type="GO" id="GO:0005634">
    <property type="term" value="C:nucleus"/>
    <property type="evidence" value="ECO:0007669"/>
    <property type="project" value="InterPro"/>
</dbReference>
<dbReference type="PANTHER" id="PTHR34592:SF2">
    <property type="entry name" value="SPT5 C-TERMINAL DOMAIN-CONTAINING PROTEIN"/>
    <property type="match status" value="1"/>
</dbReference>
<name>A0A6Q2Z1E8_ESOLU</name>
<evidence type="ECO:0000313" key="3">
    <source>
        <dbReference type="Proteomes" id="UP000265140"/>
    </source>
</evidence>
<evidence type="ECO:0000313" key="2">
    <source>
        <dbReference type="Ensembl" id="ENSELUP00000071567.2"/>
    </source>
</evidence>
<dbReference type="Bgee" id="ENSELUG00000031070">
    <property type="expression patterns" value="Expressed in testis and 11 other cell types or tissues"/>
</dbReference>
<dbReference type="Ensembl" id="ENSELUT00000058074.2">
    <property type="protein sequence ID" value="ENSELUP00000071567.2"/>
    <property type="gene ID" value="ENSELUG00000031070.2"/>
</dbReference>
<keyword evidence="3" id="KW-1185">Reference proteome</keyword>
<dbReference type="InterPro" id="IPR053328">
    <property type="entry name" value="Uro-adherence_factor_A"/>
</dbReference>
<sequence>MSHWKLALVHRCPGRLEDLFAVVVLMKRFAGVDMSDRYGISARGNCARQVVQPQFSNRTLNHPSLMPLYMAAMGPAHFPWRPHQQPVPVLTPSEFFYTDPTARPGRRVPNIVTELQVCEHFQLNTPRPIMSSRPASPVRPDPFRTQTHPVRDLGSNSWSSDHLHRPFTPRPTSLAARPRERGQSRAVIQLTLEEDQAITNLLFFNHHSTCPEDPQASTSTQQVDPSEEASSVGYCSFLNQTSIQSIPTASLFTADKLGPTAYLSPTEEMELTGNLSPPEEMGLAANLSPPEEMGLAANLSPPEEMGLAANLSPAEEMGLAANLSPAEEMGLAANLSSAEEMGLAANLSPAEEMGLAANLSPAEEMGLAANLSPAEEMGLAANLSPAEEMGLAANLSPTEEMGLAANLSPAEEMGLAANLSPAEEMGLAANLSPAEEMGLAANLSPAEEMGLAANLSPAEEMGLAANLSPAEEMGLAANLSPPEEMGLAANLSPPEEMGLAANLSPPEEMGLFHREDQVVVSSILEAQHQNQPCDRSEVELEAAKALLTMDQELVSLLADEAHTLDRPTYLSPDNLQYCYSEECESYSLPLENYKTCPSLKSLTSFTHSNCETSHGTLHQEKVGGFSEPPHSCDEVWSVQTGDPQERVMDSSVWDEVSVRDRIVSESEGVAVDALLGLCDLSAAAVPHTR</sequence>
<dbReference type="GO" id="GO:0005737">
    <property type="term" value="C:cytoplasm"/>
    <property type="evidence" value="ECO:0007669"/>
    <property type="project" value="InterPro"/>
</dbReference>
<accession>A0A6Q2Z1E8</accession>
<proteinExistence type="predicted"/>
<dbReference type="GeneTree" id="ENSGT01120000274772"/>
<dbReference type="PANTHER" id="PTHR34592">
    <property type="entry name" value="EXPRESSED PROTEIN"/>
    <property type="match status" value="1"/>
</dbReference>
<reference evidence="2" key="2">
    <citation type="submission" date="2020-02" db="EMBL/GenBank/DDBJ databases">
        <title>Esox lucius (northern pike) genome, fEsoLuc1, primary haplotype.</title>
        <authorList>
            <person name="Myers G."/>
            <person name="Karagic N."/>
            <person name="Meyer A."/>
            <person name="Pippel M."/>
            <person name="Reichard M."/>
            <person name="Winkler S."/>
            <person name="Tracey A."/>
            <person name="Sims Y."/>
            <person name="Howe K."/>
            <person name="Rhie A."/>
            <person name="Formenti G."/>
            <person name="Durbin R."/>
            <person name="Fedrigo O."/>
            <person name="Jarvis E.D."/>
        </authorList>
    </citation>
    <scope>NUCLEOTIDE SEQUENCE [LARGE SCALE GENOMIC DNA]</scope>
</reference>
<dbReference type="AlphaFoldDB" id="A0A6Q2Z1E8"/>
<feature type="compositionally biased region" description="Polar residues" evidence="1">
    <location>
        <begin position="144"/>
        <end position="160"/>
    </location>
</feature>
<reference evidence="2" key="4">
    <citation type="submission" date="2025-09" db="UniProtKB">
        <authorList>
            <consortium name="Ensembl"/>
        </authorList>
    </citation>
    <scope>IDENTIFICATION</scope>
</reference>
<reference evidence="3" key="1">
    <citation type="journal article" date="2014" name="PLoS ONE">
        <title>The genome and linkage map of the northern pike (Esox lucius): conserved synteny revealed between the salmonid sister group and the Neoteleostei.</title>
        <authorList>
            <person name="Rondeau E.B."/>
            <person name="Minkley D.R."/>
            <person name="Leong J.S."/>
            <person name="Messmer A.M."/>
            <person name="Jantzen J.R."/>
            <person name="von Schalburg K.R."/>
            <person name="Lemon C."/>
            <person name="Bird N.H."/>
            <person name="Koop B.F."/>
        </authorList>
    </citation>
    <scope>NUCLEOTIDE SEQUENCE</scope>
</reference>
<dbReference type="Pfam" id="PF15476">
    <property type="entry name" value="SAP25"/>
    <property type="match status" value="1"/>
</dbReference>
<evidence type="ECO:0000256" key="1">
    <source>
        <dbReference type="SAM" id="MobiDB-lite"/>
    </source>
</evidence>
<dbReference type="InterPro" id="IPR029163">
    <property type="entry name" value="SAP25"/>
</dbReference>
<protein>
    <submittedName>
        <fullName evidence="2">Uncharacterized protein</fullName>
    </submittedName>
</protein>